<evidence type="ECO:0000313" key="8">
    <source>
        <dbReference type="EMBL" id="EGG53674.1"/>
    </source>
</evidence>
<protein>
    <submittedName>
        <fullName evidence="8">MATE efflux family protein</fullName>
    </submittedName>
</protein>
<dbReference type="InterPro" id="IPR052031">
    <property type="entry name" value="Membrane_Transporter-Flippase"/>
</dbReference>
<keyword evidence="4 7" id="KW-0812">Transmembrane</keyword>
<evidence type="ECO:0000256" key="5">
    <source>
        <dbReference type="ARBA" id="ARBA00022989"/>
    </source>
</evidence>
<dbReference type="STRING" id="762982.HMPREF9442_01885"/>
<feature type="transmembrane region" description="Helical" evidence="7">
    <location>
        <begin position="356"/>
        <end position="377"/>
    </location>
</feature>
<dbReference type="HOGENOM" id="CLU_012893_5_0_10"/>
<feature type="transmembrane region" description="Helical" evidence="7">
    <location>
        <begin position="166"/>
        <end position="186"/>
    </location>
</feature>
<feature type="transmembrane region" description="Helical" evidence="7">
    <location>
        <begin position="249"/>
        <end position="273"/>
    </location>
</feature>
<dbReference type="Proteomes" id="UP000005546">
    <property type="component" value="Unassembled WGS sequence"/>
</dbReference>
<dbReference type="GO" id="GO:0005886">
    <property type="term" value="C:plasma membrane"/>
    <property type="evidence" value="ECO:0007669"/>
    <property type="project" value="UniProtKB-SubCell"/>
</dbReference>
<proteinExistence type="predicted"/>
<feature type="transmembrane region" description="Helical" evidence="7">
    <location>
        <begin position="312"/>
        <end position="336"/>
    </location>
</feature>
<evidence type="ECO:0000256" key="7">
    <source>
        <dbReference type="SAM" id="Phobius"/>
    </source>
</evidence>
<dbReference type="GO" id="GO:0042910">
    <property type="term" value="F:xenobiotic transmembrane transporter activity"/>
    <property type="evidence" value="ECO:0007669"/>
    <property type="project" value="InterPro"/>
</dbReference>
<feature type="transmembrane region" description="Helical" evidence="7">
    <location>
        <begin position="384"/>
        <end position="401"/>
    </location>
</feature>
<dbReference type="InterPro" id="IPR048279">
    <property type="entry name" value="MdtK-like"/>
</dbReference>
<dbReference type="PIRSF" id="PIRSF006603">
    <property type="entry name" value="DinF"/>
    <property type="match status" value="1"/>
</dbReference>
<dbReference type="AlphaFoldDB" id="F3QUL2"/>
<reference evidence="8 9" key="1">
    <citation type="submission" date="2011-02" db="EMBL/GenBank/DDBJ databases">
        <authorList>
            <person name="Weinstock G."/>
            <person name="Sodergren E."/>
            <person name="Clifton S."/>
            <person name="Fulton L."/>
            <person name="Fulton B."/>
            <person name="Courtney L."/>
            <person name="Fronick C."/>
            <person name="Harrison M."/>
            <person name="Strong C."/>
            <person name="Farmer C."/>
            <person name="Delahaunty K."/>
            <person name="Markovic C."/>
            <person name="Hall O."/>
            <person name="Minx P."/>
            <person name="Tomlinson C."/>
            <person name="Mitreva M."/>
            <person name="Hou S."/>
            <person name="Chen J."/>
            <person name="Wollam A."/>
            <person name="Pepin K.H."/>
            <person name="Johnson M."/>
            <person name="Bhonagiri V."/>
            <person name="Zhang X."/>
            <person name="Suruliraj S."/>
            <person name="Warren W."/>
            <person name="Chinwalla A."/>
            <person name="Mardis E.R."/>
            <person name="Wilson R.K."/>
        </authorList>
    </citation>
    <scope>NUCLEOTIDE SEQUENCE [LARGE SCALE GENOMIC DNA]</scope>
    <source>
        <strain evidence="8 9">YIT 11841</strain>
    </source>
</reference>
<keyword evidence="5 7" id="KW-1133">Transmembrane helix</keyword>
<dbReference type="CDD" id="cd13138">
    <property type="entry name" value="MATE_yoeA_like"/>
    <property type="match status" value="1"/>
</dbReference>
<dbReference type="RefSeq" id="WP_008627374.1">
    <property type="nucleotide sequence ID" value="NZ_GL883853.1"/>
</dbReference>
<sequence>MKELDLTQGSVPKVLLHFAVPFLLANVLQALYGGADLFVVGRYDDAASVAAVAIGSQVMQTVTGVILGLTTGITVLIGIATGAKDDRKTASIVGTGIWLFAVVAVVLTALMVALYGQIAVWMHTPAEAMRDTEAYLGICSMGIPFIIGYNVVCGILRGLGDSRTPLYFVALACVLNIVLDFILVGACGMRAAGAAAATVTAQGVSFATALGFLYRKGFHFEFTRRDIRPVRALCRRMVLLGAPIALQDLLVNLSFLLITVIVNGMGVVASAALGVVEKLIVFAMLPPMAIASAVAAMTAQNYGAGLRGRMRYCLRSGIAMALVFGVSVCVYCQFLPDTLTGIFTKDAAVMQMASGYLRGYSIDCIMVSFVFCINAYFSGQGNSVFPMVHSVISTFLFRIPLSYAFSLASSSSLFLMGFAPPLSTLVSLMICIGYMRYKGKKEIMPVCV</sequence>
<evidence type="ECO:0000256" key="2">
    <source>
        <dbReference type="ARBA" id="ARBA00022448"/>
    </source>
</evidence>
<dbReference type="InterPro" id="IPR002528">
    <property type="entry name" value="MATE_fam"/>
</dbReference>
<evidence type="ECO:0000313" key="9">
    <source>
        <dbReference type="Proteomes" id="UP000005546"/>
    </source>
</evidence>
<keyword evidence="9" id="KW-1185">Reference proteome</keyword>
<keyword evidence="2" id="KW-0813">Transport</keyword>
<feature type="transmembrane region" description="Helical" evidence="7">
    <location>
        <begin position="54"/>
        <end position="80"/>
    </location>
</feature>
<evidence type="ECO:0000256" key="3">
    <source>
        <dbReference type="ARBA" id="ARBA00022475"/>
    </source>
</evidence>
<dbReference type="GO" id="GO:0015297">
    <property type="term" value="F:antiporter activity"/>
    <property type="evidence" value="ECO:0007669"/>
    <property type="project" value="InterPro"/>
</dbReference>
<comment type="caution">
    <text evidence="8">The sequence shown here is derived from an EMBL/GenBank/DDBJ whole genome shotgun (WGS) entry which is preliminary data.</text>
</comment>
<dbReference type="PANTHER" id="PTHR43549">
    <property type="entry name" value="MULTIDRUG RESISTANCE PROTEIN YPNP-RELATED"/>
    <property type="match status" value="1"/>
</dbReference>
<feature type="transmembrane region" description="Helical" evidence="7">
    <location>
        <begin position="92"/>
        <end position="115"/>
    </location>
</feature>
<feature type="transmembrane region" description="Helical" evidence="7">
    <location>
        <begin position="413"/>
        <end position="435"/>
    </location>
</feature>
<evidence type="ECO:0000256" key="1">
    <source>
        <dbReference type="ARBA" id="ARBA00004651"/>
    </source>
</evidence>
<dbReference type="PANTHER" id="PTHR43549:SF3">
    <property type="entry name" value="MULTIDRUG RESISTANCE PROTEIN YPNP-RELATED"/>
    <property type="match status" value="1"/>
</dbReference>
<dbReference type="NCBIfam" id="TIGR00797">
    <property type="entry name" value="matE"/>
    <property type="match status" value="1"/>
</dbReference>
<dbReference type="eggNOG" id="COG0534">
    <property type="taxonomic scope" value="Bacteria"/>
</dbReference>
<dbReference type="Pfam" id="PF01554">
    <property type="entry name" value="MatE"/>
    <property type="match status" value="2"/>
</dbReference>
<name>F3QUL2_9BACT</name>
<gene>
    <name evidence="8" type="ORF">HMPREF9442_01885</name>
</gene>
<dbReference type="EMBL" id="AFBR01000053">
    <property type="protein sequence ID" value="EGG53674.1"/>
    <property type="molecule type" value="Genomic_DNA"/>
</dbReference>
<feature type="transmembrane region" description="Helical" evidence="7">
    <location>
        <begin position="135"/>
        <end position="159"/>
    </location>
</feature>
<dbReference type="OrthoDB" id="9776324at2"/>
<feature type="transmembrane region" description="Helical" evidence="7">
    <location>
        <begin position="279"/>
        <end position="300"/>
    </location>
</feature>
<comment type="subcellular location">
    <subcellularLocation>
        <location evidence="1">Cell membrane</location>
        <topology evidence="1">Multi-pass membrane protein</topology>
    </subcellularLocation>
</comment>
<evidence type="ECO:0000256" key="4">
    <source>
        <dbReference type="ARBA" id="ARBA00022692"/>
    </source>
</evidence>
<accession>F3QUL2</accession>
<keyword evidence="3" id="KW-1003">Cell membrane</keyword>
<keyword evidence="6 7" id="KW-0472">Membrane</keyword>
<organism evidence="8 9">
    <name type="scientific">Paraprevotella xylaniphila YIT 11841</name>
    <dbReference type="NCBI Taxonomy" id="762982"/>
    <lineage>
        <taxon>Bacteria</taxon>
        <taxon>Pseudomonadati</taxon>
        <taxon>Bacteroidota</taxon>
        <taxon>Bacteroidia</taxon>
        <taxon>Bacteroidales</taxon>
        <taxon>Prevotellaceae</taxon>
        <taxon>Paraprevotella</taxon>
    </lineage>
</organism>
<feature type="transmembrane region" description="Helical" evidence="7">
    <location>
        <begin position="192"/>
        <end position="214"/>
    </location>
</feature>
<evidence type="ECO:0000256" key="6">
    <source>
        <dbReference type="ARBA" id="ARBA00023136"/>
    </source>
</evidence>